<protein>
    <submittedName>
        <fullName evidence="1">Uncharacterized protein</fullName>
    </submittedName>
</protein>
<keyword evidence="2" id="KW-1185">Reference proteome</keyword>
<dbReference type="Proteomes" id="UP000838100">
    <property type="component" value="Unassembled WGS sequence"/>
</dbReference>
<evidence type="ECO:0000313" key="2">
    <source>
        <dbReference type="Proteomes" id="UP000838100"/>
    </source>
</evidence>
<accession>A0ABM9ADY6</accession>
<evidence type="ECO:0000313" key="1">
    <source>
        <dbReference type="EMBL" id="CAH0991256.1"/>
    </source>
</evidence>
<reference evidence="1" key="1">
    <citation type="submission" date="2021-12" db="EMBL/GenBank/DDBJ databases">
        <authorList>
            <person name="Rodrigo-Torres L."/>
            <person name="Arahal R. D."/>
            <person name="Lucena T."/>
        </authorList>
    </citation>
    <scope>NUCLEOTIDE SEQUENCE</scope>
    <source>
        <strain evidence="1">CECT 8267</strain>
    </source>
</reference>
<gene>
    <name evidence="1" type="ORF">SIN8267_01358</name>
</gene>
<sequence length="122" mass="13388">MTKARYFIACVFSLLAIMFTAHLITNERSQYLSIENKKLHCSGRTCSYIVNVLNTSENTQNGVLIIKAYAERDLPKGAKTQDLVASTSVEFNLQSSKSVNITGSLKAPIKPTSIGAYINAIQ</sequence>
<proteinExistence type="predicted"/>
<comment type="caution">
    <text evidence="1">The sequence shown here is derived from an EMBL/GenBank/DDBJ whole genome shotgun (WGS) entry which is preliminary data.</text>
</comment>
<organism evidence="1 2">
    <name type="scientific">Sinobacterium norvegicum</name>
    <dbReference type="NCBI Taxonomy" id="1641715"/>
    <lineage>
        <taxon>Bacteria</taxon>
        <taxon>Pseudomonadati</taxon>
        <taxon>Pseudomonadota</taxon>
        <taxon>Gammaproteobacteria</taxon>
        <taxon>Cellvibrionales</taxon>
        <taxon>Spongiibacteraceae</taxon>
        <taxon>Sinobacterium</taxon>
    </lineage>
</organism>
<dbReference type="EMBL" id="CAKLPX010000001">
    <property type="protein sequence ID" value="CAH0991256.1"/>
    <property type="molecule type" value="Genomic_DNA"/>
</dbReference>
<name>A0ABM9ADY6_9GAMM</name>